<dbReference type="AlphaFoldDB" id="A0A9D1PFB1"/>
<proteinExistence type="predicted"/>
<name>A0A9D1PFB1_9FIRM</name>
<organism evidence="1 2">
    <name type="scientific">Candidatus Blautia stercorigallinarum</name>
    <dbReference type="NCBI Taxonomy" id="2838501"/>
    <lineage>
        <taxon>Bacteria</taxon>
        <taxon>Bacillati</taxon>
        <taxon>Bacillota</taxon>
        <taxon>Clostridia</taxon>
        <taxon>Lachnospirales</taxon>
        <taxon>Lachnospiraceae</taxon>
        <taxon>Blautia</taxon>
    </lineage>
</organism>
<accession>A0A9D1PFB1</accession>
<dbReference type="EMBL" id="DXIQ01000083">
    <property type="protein sequence ID" value="HIV39715.1"/>
    <property type="molecule type" value="Genomic_DNA"/>
</dbReference>
<dbReference type="Proteomes" id="UP000886814">
    <property type="component" value="Unassembled WGS sequence"/>
</dbReference>
<reference evidence="1" key="1">
    <citation type="journal article" date="2021" name="PeerJ">
        <title>Extensive microbial diversity within the chicken gut microbiome revealed by metagenomics and culture.</title>
        <authorList>
            <person name="Gilroy R."/>
            <person name="Ravi A."/>
            <person name="Getino M."/>
            <person name="Pursley I."/>
            <person name="Horton D.L."/>
            <person name="Alikhan N.F."/>
            <person name="Baker D."/>
            <person name="Gharbi K."/>
            <person name="Hall N."/>
            <person name="Watson M."/>
            <person name="Adriaenssens E.M."/>
            <person name="Foster-Nyarko E."/>
            <person name="Jarju S."/>
            <person name="Secka A."/>
            <person name="Antonio M."/>
            <person name="Oren A."/>
            <person name="Chaudhuri R.R."/>
            <person name="La Ragione R."/>
            <person name="Hildebrand F."/>
            <person name="Pallen M.J."/>
        </authorList>
    </citation>
    <scope>NUCLEOTIDE SEQUENCE</scope>
    <source>
        <strain evidence="1">CHK195-9823</strain>
    </source>
</reference>
<reference evidence="1" key="2">
    <citation type="submission" date="2021-04" db="EMBL/GenBank/DDBJ databases">
        <authorList>
            <person name="Gilroy R."/>
        </authorList>
    </citation>
    <scope>NUCLEOTIDE SEQUENCE</scope>
    <source>
        <strain evidence="1">CHK195-9823</strain>
    </source>
</reference>
<protein>
    <submittedName>
        <fullName evidence="1">Uncharacterized protein</fullName>
    </submittedName>
</protein>
<gene>
    <name evidence="1" type="ORF">H9747_12100</name>
</gene>
<evidence type="ECO:0000313" key="1">
    <source>
        <dbReference type="EMBL" id="HIV39715.1"/>
    </source>
</evidence>
<sequence>MTKTQIAAYEPIDLCACFDILHEPPAAVIRAWEKERDERFMANKERGYYGTELDGTLYYYYGNTRTKVTEFFSPNGQTLDKAIENLVRFAAGNTVSANISMNC</sequence>
<evidence type="ECO:0000313" key="2">
    <source>
        <dbReference type="Proteomes" id="UP000886814"/>
    </source>
</evidence>
<comment type="caution">
    <text evidence="1">The sequence shown here is derived from an EMBL/GenBank/DDBJ whole genome shotgun (WGS) entry which is preliminary data.</text>
</comment>